<dbReference type="Gene3D" id="3.30.70.1290">
    <property type="entry name" value="Transposase IS200-like"/>
    <property type="match status" value="1"/>
</dbReference>
<reference evidence="2" key="1">
    <citation type="journal article" date="2014" name="Int. J. Syst. Evol. Microbiol.">
        <title>Complete genome sequence of Corynebacterium casei LMG S-19264T (=DSM 44701T), isolated from a smear-ripened cheese.</title>
        <authorList>
            <consortium name="US DOE Joint Genome Institute (JGI-PGF)"/>
            <person name="Walter F."/>
            <person name="Albersmeier A."/>
            <person name="Kalinowski J."/>
            <person name="Ruckert C."/>
        </authorList>
    </citation>
    <scope>NUCLEOTIDE SEQUENCE</scope>
    <source>
        <strain evidence="2">JCM 13919</strain>
    </source>
</reference>
<evidence type="ECO:0000313" key="3">
    <source>
        <dbReference type="Proteomes" id="UP000630149"/>
    </source>
</evidence>
<name>A0A917JY69_9GAMM</name>
<keyword evidence="3" id="KW-1185">Reference proteome</keyword>
<dbReference type="NCBIfam" id="NF047646">
    <property type="entry name" value="REP_Tyr_transpos"/>
    <property type="match status" value="1"/>
</dbReference>
<dbReference type="PANTHER" id="PTHR36966">
    <property type="entry name" value="REP-ASSOCIATED TYROSINE TRANSPOSASE"/>
    <property type="match status" value="1"/>
</dbReference>
<evidence type="ECO:0000313" key="2">
    <source>
        <dbReference type="EMBL" id="GGI92384.1"/>
    </source>
</evidence>
<dbReference type="GO" id="GO:0043565">
    <property type="term" value="F:sequence-specific DNA binding"/>
    <property type="evidence" value="ECO:0007669"/>
    <property type="project" value="TreeGrafter"/>
</dbReference>
<dbReference type="GO" id="GO:0006313">
    <property type="term" value="P:DNA transposition"/>
    <property type="evidence" value="ECO:0007669"/>
    <property type="project" value="InterPro"/>
</dbReference>
<dbReference type="InterPro" id="IPR052715">
    <property type="entry name" value="RAYT_transposase"/>
</dbReference>
<dbReference type="AlphaFoldDB" id="A0A917JY69"/>
<dbReference type="Proteomes" id="UP000630149">
    <property type="component" value="Unassembled WGS sequence"/>
</dbReference>
<evidence type="ECO:0000259" key="1">
    <source>
        <dbReference type="SMART" id="SM01321"/>
    </source>
</evidence>
<dbReference type="EMBL" id="BMOB01000013">
    <property type="protein sequence ID" value="GGI92384.1"/>
    <property type="molecule type" value="Genomic_DNA"/>
</dbReference>
<dbReference type="InterPro" id="IPR002686">
    <property type="entry name" value="Transposase_17"/>
</dbReference>
<dbReference type="GO" id="GO:0004803">
    <property type="term" value="F:transposase activity"/>
    <property type="evidence" value="ECO:0007669"/>
    <property type="project" value="InterPro"/>
</dbReference>
<gene>
    <name evidence="2" type="ORF">GCM10007966_21280</name>
</gene>
<proteinExistence type="predicted"/>
<accession>A0A917JY69</accession>
<dbReference type="SUPFAM" id="SSF143422">
    <property type="entry name" value="Transposase IS200-like"/>
    <property type="match status" value="1"/>
</dbReference>
<protein>
    <submittedName>
        <fullName evidence="2">Transposase</fullName>
    </submittedName>
</protein>
<sequence length="168" mass="20349">MPGATYFFTVNLQHRNSNLLIQRIDALRFAFKKVQQKHPFYIDAIVIMPDHWHIVMTLPENDMNYPARLSLIKSTFSRQIEHKEDVSQSRKNKRERGIWQRRYWEHVIQDSCDYEHHINYIHFNPVKHGHVLKPSDWKYSSIHRFINKGILSQNWTYNDNFKPLKFGE</sequence>
<dbReference type="InterPro" id="IPR036515">
    <property type="entry name" value="Transposase_17_sf"/>
</dbReference>
<dbReference type="PANTHER" id="PTHR36966:SF1">
    <property type="entry name" value="REP-ASSOCIATED TYROSINE TRANSPOSASE"/>
    <property type="match status" value="1"/>
</dbReference>
<dbReference type="Pfam" id="PF01797">
    <property type="entry name" value="Y1_Tnp"/>
    <property type="match status" value="1"/>
</dbReference>
<reference evidence="2" key="2">
    <citation type="submission" date="2020-09" db="EMBL/GenBank/DDBJ databases">
        <authorList>
            <person name="Sun Q."/>
            <person name="Ohkuma M."/>
        </authorList>
    </citation>
    <scope>NUCLEOTIDE SEQUENCE</scope>
    <source>
        <strain evidence="2">JCM 13919</strain>
    </source>
</reference>
<comment type="caution">
    <text evidence="2">The sequence shown here is derived from an EMBL/GenBank/DDBJ whole genome shotgun (WGS) entry which is preliminary data.</text>
</comment>
<dbReference type="SMART" id="SM01321">
    <property type="entry name" value="Y1_Tnp"/>
    <property type="match status" value="1"/>
</dbReference>
<feature type="domain" description="Transposase IS200-like" evidence="1">
    <location>
        <begin position="1"/>
        <end position="124"/>
    </location>
</feature>
<organism evidence="2 3">
    <name type="scientific">Legionella impletisoli</name>
    <dbReference type="NCBI Taxonomy" id="343510"/>
    <lineage>
        <taxon>Bacteria</taxon>
        <taxon>Pseudomonadati</taxon>
        <taxon>Pseudomonadota</taxon>
        <taxon>Gammaproteobacteria</taxon>
        <taxon>Legionellales</taxon>
        <taxon>Legionellaceae</taxon>
        <taxon>Legionella</taxon>
    </lineage>
</organism>